<dbReference type="Proteomes" id="UP001157502">
    <property type="component" value="Chromosome 27"/>
</dbReference>
<comment type="caution">
    <text evidence="1">The sequence shown here is derived from an EMBL/GenBank/DDBJ whole genome shotgun (WGS) entry which is preliminary data.</text>
</comment>
<evidence type="ECO:0000313" key="2">
    <source>
        <dbReference type="Proteomes" id="UP001157502"/>
    </source>
</evidence>
<accession>A0ACC2FHM6</accession>
<dbReference type="EMBL" id="CM055754">
    <property type="protein sequence ID" value="KAJ7990869.1"/>
    <property type="molecule type" value="Genomic_DNA"/>
</dbReference>
<keyword evidence="2" id="KW-1185">Reference proteome</keyword>
<name>A0ACC2FHM6_DALPE</name>
<gene>
    <name evidence="1" type="ORF">DPEC_G00291380</name>
</gene>
<organism evidence="1 2">
    <name type="scientific">Dallia pectoralis</name>
    <name type="common">Alaska blackfish</name>
    <dbReference type="NCBI Taxonomy" id="75939"/>
    <lineage>
        <taxon>Eukaryota</taxon>
        <taxon>Metazoa</taxon>
        <taxon>Chordata</taxon>
        <taxon>Craniata</taxon>
        <taxon>Vertebrata</taxon>
        <taxon>Euteleostomi</taxon>
        <taxon>Actinopterygii</taxon>
        <taxon>Neopterygii</taxon>
        <taxon>Teleostei</taxon>
        <taxon>Protacanthopterygii</taxon>
        <taxon>Esociformes</taxon>
        <taxon>Umbridae</taxon>
        <taxon>Dallia</taxon>
    </lineage>
</organism>
<proteinExistence type="predicted"/>
<protein>
    <submittedName>
        <fullName evidence="1">Uncharacterized protein</fullName>
    </submittedName>
</protein>
<reference evidence="1" key="1">
    <citation type="submission" date="2021-05" db="EMBL/GenBank/DDBJ databases">
        <authorList>
            <person name="Pan Q."/>
            <person name="Jouanno E."/>
            <person name="Zahm M."/>
            <person name="Klopp C."/>
            <person name="Cabau C."/>
            <person name="Louis A."/>
            <person name="Berthelot C."/>
            <person name="Parey E."/>
            <person name="Roest Crollius H."/>
            <person name="Montfort J."/>
            <person name="Robinson-Rechavi M."/>
            <person name="Bouchez O."/>
            <person name="Lampietro C."/>
            <person name="Lopez Roques C."/>
            <person name="Donnadieu C."/>
            <person name="Postlethwait J."/>
            <person name="Bobe J."/>
            <person name="Dillon D."/>
            <person name="Chandos A."/>
            <person name="von Hippel F."/>
            <person name="Guiguen Y."/>
        </authorList>
    </citation>
    <scope>NUCLEOTIDE SEQUENCE</scope>
    <source>
        <strain evidence="1">YG-Jan2019</strain>
    </source>
</reference>
<evidence type="ECO:0000313" key="1">
    <source>
        <dbReference type="EMBL" id="KAJ7990869.1"/>
    </source>
</evidence>
<sequence>MSDRQFSTSEGATMQRSGGTLARPVHGSDDTARLHTVITANKSLSGSHSHTQSLQEITEHDQGAGYGTNTAMKTEPETNIPFSAVPTR</sequence>